<evidence type="ECO:0000256" key="11">
    <source>
        <dbReference type="ARBA" id="ARBA00023136"/>
    </source>
</evidence>
<evidence type="ECO:0000256" key="14">
    <source>
        <dbReference type="RuleBase" id="RU367007"/>
    </source>
</evidence>
<evidence type="ECO:0000256" key="5">
    <source>
        <dbReference type="ARBA" id="ARBA00022676"/>
    </source>
</evidence>
<comment type="similarity">
    <text evidence="3 14">Belongs to the glycosyltransferase 39 family.</text>
</comment>
<protein>
    <recommendedName>
        <fullName evidence="4 14">Dolichyl-phosphate-mannose--protein mannosyltransferase</fullName>
        <ecNumber evidence="4 14">2.4.1.109</ecNumber>
    </recommendedName>
</protein>
<feature type="transmembrane region" description="Helical" evidence="14">
    <location>
        <begin position="560"/>
        <end position="579"/>
    </location>
</feature>
<dbReference type="InterPro" id="IPR032421">
    <property type="entry name" value="PMT_4TMC"/>
</dbReference>
<dbReference type="Pfam" id="PF16192">
    <property type="entry name" value="PMT_4TMC"/>
    <property type="match status" value="1"/>
</dbReference>
<evidence type="ECO:0000256" key="13">
    <source>
        <dbReference type="ARBA" id="ARBA00045102"/>
    </source>
</evidence>
<dbReference type="SUPFAM" id="SSF82109">
    <property type="entry name" value="MIR domain"/>
    <property type="match status" value="1"/>
</dbReference>
<comment type="catalytic activity">
    <reaction evidence="12 14">
        <text>a di-trans,poly-cis-dolichyl beta-D-mannosyl phosphate + L-threonyl-[protein] = 3-O-(alpha-D-mannosyl)-L-threonyl-[protein] + a di-trans,poly-cis-dolichyl phosphate + H(+)</text>
        <dbReference type="Rhea" id="RHEA:53396"/>
        <dbReference type="Rhea" id="RHEA-COMP:11060"/>
        <dbReference type="Rhea" id="RHEA-COMP:13547"/>
        <dbReference type="Rhea" id="RHEA-COMP:19498"/>
        <dbReference type="Rhea" id="RHEA-COMP:19501"/>
        <dbReference type="ChEBI" id="CHEBI:15378"/>
        <dbReference type="ChEBI" id="CHEBI:30013"/>
        <dbReference type="ChEBI" id="CHEBI:57683"/>
        <dbReference type="ChEBI" id="CHEBI:58211"/>
        <dbReference type="ChEBI" id="CHEBI:137323"/>
        <dbReference type="EC" id="2.4.1.109"/>
    </reaction>
</comment>
<evidence type="ECO:0000256" key="6">
    <source>
        <dbReference type="ARBA" id="ARBA00022679"/>
    </source>
</evidence>
<dbReference type="EMBL" id="CP142737">
    <property type="protein sequence ID" value="WUR05076.1"/>
    <property type="molecule type" value="Genomic_DNA"/>
</dbReference>
<evidence type="ECO:0000256" key="9">
    <source>
        <dbReference type="ARBA" id="ARBA00022824"/>
    </source>
</evidence>
<dbReference type="PANTHER" id="PTHR10050:SF46">
    <property type="entry name" value="PROTEIN O-MANNOSYL-TRANSFERASE 2"/>
    <property type="match status" value="1"/>
</dbReference>
<evidence type="ECO:0000256" key="3">
    <source>
        <dbReference type="ARBA" id="ARBA00007222"/>
    </source>
</evidence>
<dbReference type="AlphaFoldDB" id="A0AAX4JHT9"/>
<evidence type="ECO:0000256" key="2">
    <source>
        <dbReference type="ARBA" id="ARBA00004922"/>
    </source>
</evidence>
<feature type="transmembrane region" description="Helical" evidence="14">
    <location>
        <begin position="213"/>
        <end position="238"/>
    </location>
</feature>
<keyword evidence="10 14" id="KW-1133">Transmembrane helix</keyword>
<evidence type="ECO:0000256" key="1">
    <source>
        <dbReference type="ARBA" id="ARBA00004477"/>
    </source>
</evidence>
<dbReference type="Pfam" id="PF02366">
    <property type="entry name" value="PMT"/>
    <property type="match status" value="1"/>
</dbReference>
<feature type="transmembrane region" description="Helical" evidence="14">
    <location>
        <begin position="168"/>
        <end position="201"/>
    </location>
</feature>
<feature type="domain" description="MIR" evidence="15">
    <location>
        <begin position="270"/>
        <end position="323"/>
    </location>
</feature>
<feature type="transmembrane region" description="Helical" evidence="14">
    <location>
        <begin position="527"/>
        <end position="548"/>
    </location>
</feature>
<dbReference type="RefSeq" id="XP_065331221.1">
    <property type="nucleotide sequence ID" value="XM_065475149.1"/>
</dbReference>
<dbReference type="PANTHER" id="PTHR10050">
    <property type="entry name" value="DOLICHYL-PHOSPHATE-MANNOSE--PROTEIN MANNOSYLTRANSFERASE"/>
    <property type="match status" value="1"/>
</dbReference>
<keyword evidence="7 14" id="KW-0812">Transmembrane</keyword>
<evidence type="ECO:0000256" key="7">
    <source>
        <dbReference type="ARBA" id="ARBA00022692"/>
    </source>
</evidence>
<dbReference type="Pfam" id="PF02815">
    <property type="entry name" value="MIR"/>
    <property type="match status" value="1"/>
</dbReference>
<comment type="function">
    <text evidence="14">Transfers mannose from Dol-P-mannose to Ser or Thr residues on proteins.</text>
</comment>
<dbReference type="PROSITE" id="PS50919">
    <property type="entry name" value="MIR"/>
    <property type="match status" value="2"/>
</dbReference>
<comment type="subcellular location">
    <subcellularLocation>
        <location evidence="1 14">Endoplasmic reticulum membrane</location>
        <topology evidence="1 14">Multi-pass membrane protein</topology>
    </subcellularLocation>
</comment>
<evidence type="ECO:0000256" key="12">
    <source>
        <dbReference type="ARBA" id="ARBA00045085"/>
    </source>
</evidence>
<comment type="catalytic activity">
    <reaction evidence="13 14">
        <text>a di-trans,poly-cis-dolichyl beta-D-mannosyl phosphate + L-seryl-[protein] = 3-O-(alpha-D-mannosyl)-L-seryl-[protein] + a di-trans,poly-cis-dolichyl phosphate + H(+)</text>
        <dbReference type="Rhea" id="RHEA:17377"/>
        <dbReference type="Rhea" id="RHEA-COMP:9863"/>
        <dbReference type="Rhea" id="RHEA-COMP:13546"/>
        <dbReference type="Rhea" id="RHEA-COMP:19498"/>
        <dbReference type="Rhea" id="RHEA-COMP:19501"/>
        <dbReference type="ChEBI" id="CHEBI:15378"/>
        <dbReference type="ChEBI" id="CHEBI:29999"/>
        <dbReference type="ChEBI" id="CHEBI:57683"/>
        <dbReference type="ChEBI" id="CHEBI:58211"/>
        <dbReference type="ChEBI" id="CHEBI:137321"/>
        <dbReference type="EC" id="2.4.1.109"/>
    </reaction>
</comment>
<accession>A0AAX4JHT9</accession>
<evidence type="ECO:0000256" key="8">
    <source>
        <dbReference type="ARBA" id="ARBA00022737"/>
    </source>
</evidence>
<dbReference type="Gene3D" id="2.80.10.50">
    <property type="match status" value="1"/>
</dbReference>
<keyword evidence="9 14" id="KW-0256">Endoplasmic reticulum</keyword>
<dbReference type="KEGG" id="vnx:VNE69_12061"/>
<evidence type="ECO:0000256" key="4">
    <source>
        <dbReference type="ARBA" id="ARBA00012839"/>
    </source>
</evidence>
<dbReference type="GO" id="GO:0005789">
    <property type="term" value="C:endoplasmic reticulum membrane"/>
    <property type="evidence" value="ECO:0007669"/>
    <property type="project" value="UniProtKB-SubCell"/>
</dbReference>
<dbReference type="CDD" id="cd23276">
    <property type="entry name" value="beta-trefoil_MIR_PMT"/>
    <property type="match status" value="1"/>
</dbReference>
<organism evidence="16 17">
    <name type="scientific">Vairimorpha necatrix</name>
    <dbReference type="NCBI Taxonomy" id="6039"/>
    <lineage>
        <taxon>Eukaryota</taxon>
        <taxon>Fungi</taxon>
        <taxon>Fungi incertae sedis</taxon>
        <taxon>Microsporidia</taxon>
        <taxon>Nosematidae</taxon>
        <taxon>Vairimorpha</taxon>
    </lineage>
</organism>
<name>A0AAX4JHT9_9MICR</name>
<keyword evidence="11 14" id="KW-0472">Membrane</keyword>
<keyword evidence="6 14" id="KW-0808">Transferase</keyword>
<evidence type="ECO:0000259" key="15">
    <source>
        <dbReference type="PROSITE" id="PS50919"/>
    </source>
</evidence>
<dbReference type="InterPro" id="IPR036300">
    <property type="entry name" value="MIR_dom_sf"/>
</dbReference>
<sequence length="656" mass="77360">MKYKTLWIIFFTTFIIRTYKIEKGNFVIWDEAHFGKFSSRYLSRSFYFDVHPPLGKMLTAVGGYLFEQSPDFSFDSGSKYPNNFDYVGMRRFHAFIASLMPVFSYLILKELGYKYNLRILMTMIFIFENGFTSIGRLILLDSHLLTCTSAVIYCLTRLYNRNYKMKDLLLLGISLGLVLSIKWIGCLTTAVVGIFIIYTLYKQISTKEPLNNFILKFFRFASFLIIVPVTIYVLLYYIHFNIVHKSSTDEGHMSSFFQSTLQGNSHIKNRKYIAYGTKITIKNDKYGGGYLHSHDQEYPNYKISQVTSYYHKDNNNNWALQKVSETDKDALFVKNGDKIVLLHMETSKYLIVEDSKAYFSDGLLTGTSKDHLSEDNIFIIEIIKDTNILEDKVKSLTTKFKLRHQNTGNYITSTTQKYPEWGFSQGEIICSEDDSGSIWTVEENISDKISKDVNPQYDEVYKSIFINNFIEHNILQYNVNKSFIQDDDLEPEIITSKPYEWPFLLRGLRMTNWNDDKLKFYMFGNPLLWYSSTVSILVTPVIYFVKYIRYKRGIKKFKKLELEAFEVFICIFGYFMHYIPFFKVSRVLYFHHYYPALFFALLSLCYVLKHMSHKYLQIFIGASIYFYFLFSPLTYGFINPDRIRTLRFIQSWNFLE</sequence>
<dbReference type="GeneID" id="90542923"/>
<keyword evidence="8" id="KW-0677">Repeat</keyword>
<dbReference type="InterPro" id="IPR027005">
    <property type="entry name" value="PMT-like"/>
</dbReference>
<evidence type="ECO:0000313" key="16">
    <source>
        <dbReference type="EMBL" id="WUR05076.1"/>
    </source>
</evidence>
<keyword evidence="17" id="KW-1185">Reference proteome</keyword>
<dbReference type="InterPro" id="IPR016093">
    <property type="entry name" value="MIR_motif"/>
</dbReference>
<feature type="transmembrane region" description="Helical" evidence="14">
    <location>
        <begin position="591"/>
        <end position="608"/>
    </location>
</feature>
<dbReference type="SMART" id="SM00472">
    <property type="entry name" value="MIR"/>
    <property type="match status" value="3"/>
</dbReference>
<reference evidence="16" key="1">
    <citation type="journal article" date="2024" name="BMC Genomics">
        <title>Functional annotation of a divergent genome using sequence and structure-based similarity.</title>
        <authorList>
            <person name="Svedberg D."/>
            <person name="Winiger R.R."/>
            <person name="Berg A."/>
            <person name="Sharma H."/>
            <person name="Tellgren-Roth C."/>
            <person name="Debrunner-Vossbrinck B.A."/>
            <person name="Vossbrinck C.R."/>
            <person name="Barandun J."/>
        </authorList>
    </citation>
    <scope>NUCLEOTIDE SEQUENCE</scope>
    <source>
        <strain evidence="16">Illinois isolate</strain>
    </source>
</reference>
<evidence type="ECO:0000313" key="17">
    <source>
        <dbReference type="Proteomes" id="UP001334084"/>
    </source>
</evidence>
<dbReference type="InterPro" id="IPR003342">
    <property type="entry name" value="ArnT-like_N"/>
</dbReference>
<feature type="transmembrane region" description="Helical" evidence="14">
    <location>
        <begin position="615"/>
        <end position="638"/>
    </location>
</feature>
<dbReference type="GO" id="GO:0004169">
    <property type="term" value="F:dolichyl-phosphate-mannose-protein mannosyltransferase activity"/>
    <property type="evidence" value="ECO:0007669"/>
    <property type="project" value="UniProtKB-UniRule"/>
</dbReference>
<evidence type="ECO:0000256" key="10">
    <source>
        <dbReference type="ARBA" id="ARBA00022989"/>
    </source>
</evidence>
<dbReference type="Proteomes" id="UP001334084">
    <property type="component" value="Chromosome 12"/>
</dbReference>
<feature type="transmembrane region" description="Helical" evidence="14">
    <location>
        <begin position="92"/>
        <end position="108"/>
    </location>
</feature>
<gene>
    <name evidence="16" type="ORF">VNE69_12061</name>
</gene>
<comment type="pathway">
    <text evidence="2 14">Protein modification; protein glycosylation.</text>
</comment>
<feature type="domain" description="MIR" evidence="15">
    <location>
        <begin position="390"/>
        <end position="444"/>
    </location>
</feature>
<proteinExistence type="inferred from homology"/>
<keyword evidence="5 14" id="KW-0328">Glycosyltransferase</keyword>
<dbReference type="EC" id="2.4.1.109" evidence="4 14"/>